<comment type="caution">
    <text evidence="1">The sequence shown here is derived from an EMBL/GenBank/DDBJ whole genome shotgun (WGS) entry which is preliminary data.</text>
</comment>
<protein>
    <submittedName>
        <fullName evidence="1">Uncharacterized protein</fullName>
    </submittedName>
</protein>
<name>A0ACB9JIJ1_9ASTR</name>
<dbReference type="EMBL" id="CM042021">
    <property type="protein sequence ID" value="KAI3819947.1"/>
    <property type="molecule type" value="Genomic_DNA"/>
</dbReference>
<gene>
    <name evidence="1" type="ORF">L1987_13800</name>
</gene>
<organism evidence="1 2">
    <name type="scientific">Smallanthus sonchifolius</name>
    <dbReference type="NCBI Taxonomy" id="185202"/>
    <lineage>
        <taxon>Eukaryota</taxon>
        <taxon>Viridiplantae</taxon>
        <taxon>Streptophyta</taxon>
        <taxon>Embryophyta</taxon>
        <taxon>Tracheophyta</taxon>
        <taxon>Spermatophyta</taxon>
        <taxon>Magnoliopsida</taxon>
        <taxon>eudicotyledons</taxon>
        <taxon>Gunneridae</taxon>
        <taxon>Pentapetalae</taxon>
        <taxon>asterids</taxon>
        <taxon>campanulids</taxon>
        <taxon>Asterales</taxon>
        <taxon>Asteraceae</taxon>
        <taxon>Asteroideae</taxon>
        <taxon>Heliantheae alliance</taxon>
        <taxon>Millerieae</taxon>
        <taxon>Smallanthus</taxon>
    </lineage>
</organism>
<evidence type="ECO:0000313" key="1">
    <source>
        <dbReference type="EMBL" id="KAI3819947.1"/>
    </source>
</evidence>
<reference evidence="2" key="1">
    <citation type="journal article" date="2022" name="Mol. Ecol. Resour.">
        <title>The genomes of chicory, endive, great burdock and yacon provide insights into Asteraceae palaeo-polyploidization history and plant inulin production.</title>
        <authorList>
            <person name="Fan W."/>
            <person name="Wang S."/>
            <person name="Wang H."/>
            <person name="Wang A."/>
            <person name="Jiang F."/>
            <person name="Liu H."/>
            <person name="Zhao H."/>
            <person name="Xu D."/>
            <person name="Zhang Y."/>
        </authorList>
    </citation>
    <scope>NUCLEOTIDE SEQUENCE [LARGE SCALE GENOMIC DNA]</scope>
    <source>
        <strain evidence="2">cv. Yunnan</strain>
    </source>
</reference>
<reference evidence="1 2" key="2">
    <citation type="journal article" date="2022" name="Mol. Ecol. Resour.">
        <title>The genomes of chicory, endive, great burdock and yacon provide insights into Asteraceae paleo-polyploidization history and plant inulin production.</title>
        <authorList>
            <person name="Fan W."/>
            <person name="Wang S."/>
            <person name="Wang H."/>
            <person name="Wang A."/>
            <person name="Jiang F."/>
            <person name="Liu H."/>
            <person name="Zhao H."/>
            <person name="Xu D."/>
            <person name="Zhang Y."/>
        </authorList>
    </citation>
    <scope>NUCLEOTIDE SEQUENCE [LARGE SCALE GENOMIC DNA]</scope>
    <source>
        <strain evidence="2">cv. Yunnan</strain>
        <tissue evidence="1">Leaves</tissue>
    </source>
</reference>
<keyword evidence="2" id="KW-1185">Reference proteome</keyword>
<accession>A0ACB9JIJ1</accession>
<evidence type="ECO:0000313" key="2">
    <source>
        <dbReference type="Proteomes" id="UP001056120"/>
    </source>
</evidence>
<dbReference type="Proteomes" id="UP001056120">
    <property type="component" value="Linkage Group LG04"/>
</dbReference>
<sequence>MENPCMRKAVVMKDNRKKWSFTCLRPIEVQSLPLLEVRIVGVLSAPVLETVTFLATSFGHRMWARVTILAPLSGESEASNSSCLVG</sequence>
<proteinExistence type="predicted"/>